<reference evidence="1 2" key="1">
    <citation type="submission" date="2014-06" db="EMBL/GenBank/DDBJ databases">
        <title>Evolutionary Origins and Diversification of the Mycorrhizal Mutualists.</title>
        <authorList>
            <consortium name="DOE Joint Genome Institute"/>
            <consortium name="Mycorrhizal Genomics Consortium"/>
            <person name="Kohler A."/>
            <person name="Kuo A."/>
            <person name="Nagy L.G."/>
            <person name="Floudas D."/>
            <person name="Copeland A."/>
            <person name="Barry K.W."/>
            <person name="Cichocki N."/>
            <person name="Veneault-Fourrey C."/>
            <person name="LaButti K."/>
            <person name="Lindquist E.A."/>
            <person name="Lipzen A."/>
            <person name="Lundell T."/>
            <person name="Morin E."/>
            <person name="Murat C."/>
            <person name="Riley R."/>
            <person name="Ohm R."/>
            <person name="Sun H."/>
            <person name="Tunlid A."/>
            <person name="Henrissat B."/>
            <person name="Grigoriev I.V."/>
            <person name="Hibbett D.S."/>
            <person name="Martin F."/>
        </authorList>
    </citation>
    <scope>NUCLEOTIDE SEQUENCE [LARGE SCALE GENOMIC DNA]</scope>
    <source>
        <strain evidence="1 2">SS14</strain>
    </source>
</reference>
<dbReference type="Proteomes" id="UP000054279">
    <property type="component" value="Unassembled WGS sequence"/>
</dbReference>
<keyword evidence="2" id="KW-1185">Reference proteome</keyword>
<evidence type="ECO:0000313" key="1">
    <source>
        <dbReference type="EMBL" id="KIJ33774.1"/>
    </source>
</evidence>
<name>A0A0C9UG43_SPHS4</name>
<evidence type="ECO:0000313" key="2">
    <source>
        <dbReference type="Proteomes" id="UP000054279"/>
    </source>
</evidence>
<gene>
    <name evidence="1" type="ORF">M422DRAFT_264233</name>
</gene>
<sequence>MEPPTDPGTTLRCGIEKHSVWKAIYLHQDVLDSITHLELIPDTKESDLPASIKKILENESQPSQEGSEAVKYPSQIEIFVKCVLRMKNLVFFRFRSDGQVYDDRDVMRPLFSSLSLLRTFTRFDISTCGPNGDDLVPRIMEWLALFFIRGKFTHVRLNIKASAQTISPLLDMLTNRCPALEDLSLTFSKAGASAPLEPLLRHGHWNQLHTLAFLGRFSIFHFSPNIDLRDHYASFWQANPKLKFLVWDPIRIHPQEIQYPHHAALIFPPEAHDLQLEGLSMKLPSVGGFKWQGSPVALVSVKFFKLTSRLMTVKMVTELEVILVAMPYMKYLAFPNCELAWLSRLGTVAPQLRMIEWLDTPPPDLTYNNLQDLHDLTHLAGVFPGGETPRQITYRLSQIHQFQQLVKCGKISILESVIQHDKCVSFQIRGFESITDNMKMVSESTLGNVFVLSGIDKHTFSATGDSN</sequence>
<proteinExistence type="predicted"/>
<dbReference type="EMBL" id="KN837208">
    <property type="protein sequence ID" value="KIJ33774.1"/>
    <property type="molecule type" value="Genomic_DNA"/>
</dbReference>
<protein>
    <submittedName>
        <fullName evidence="1">Uncharacterized protein</fullName>
    </submittedName>
</protein>
<accession>A0A0C9UG43</accession>
<organism evidence="1 2">
    <name type="scientific">Sphaerobolus stellatus (strain SS14)</name>
    <dbReference type="NCBI Taxonomy" id="990650"/>
    <lineage>
        <taxon>Eukaryota</taxon>
        <taxon>Fungi</taxon>
        <taxon>Dikarya</taxon>
        <taxon>Basidiomycota</taxon>
        <taxon>Agaricomycotina</taxon>
        <taxon>Agaricomycetes</taxon>
        <taxon>Phallomycetidae</taxon>
        <taxon>Geastrales</taxon>
        <taxon>Sphaerobolaceae</taxon>
        <taxon>Sphaerobolus</taxon>
    </lineage>
</organism>
<dbReference type="AlphaFoldDB" id="A0A0C9UG43"/>
<dbReference type="HOGENOM" id="CLU_608555_0_0_1"/>